<keyword evidence="1" id="KW-1185">Reference proteome</keyword>
<accession>A0A1I7WRX2</accession>
<evidence type="ECO:0000313" key="1">
    <source>
        <dbReference type="Proteomes" id="UP000095283"/>
    </source>
</evidence>
<dbReference type="Proteomes" id="UP000095283">
    <property type="component" value="Unplaced"/>
</dbReference>
<name>A0A1I7WRX2_HETBA</name>
<sequence length="83" mass="9261">MESGERLTTSALGRIESASVFIMRLESSAPTSQFAMTDQRKTIDGVITERRSVIRKKDFTNKSEQVGFRGAGVDMKKSIERTC</sequence>
<evidence type="ECO:0000313" key="2">
    <source>
        <dbReference type="WBParaSite" id="Hba_07836"/>
    </source>
</evidence>
<dbReference type="WBParaSite" id="Hba_07836">
    <property type="protein sequence ID" value="Hba_07836"/>
    <property type="gene ID" value="Hba_07836"/>
</dbReference>
<organism evidence="1 2">
    <name type="scientific">Heterorhabditis bacteriophora</name>
    <name type="common">Entomopathogenic nematode worm</name>
    <dbReference type="NCBI Taxonomy" id="37862"/>
    <lineage>
        <taxon>Eukaryota</taxon>
        <taxon>Metazoa</taxon>
        <taxon>Ecdysozoa</taxon>
        <taxon>Nematoda</taxon>
        <taxon>Chromadorea</taxon>
        <taxon>Rhabditida</taxon>
        <taxon>Rhabditina</taxon>
        <taxon>Rhabditomorpha</taxon>
        <taxon>Strongyloidea</taxon>
        <taxon>Heterorhabditidae</taxon>
        <taxon>Heterorhabditis</taxon>
    </lineage>
</organism>
<reference evidence="2" key="1">
    <citation type="submission" date="2016-11" db="UniProtKB">
        <authorList>
            <consortium name="WormBaseParasite"/>
        </authorList>
    </citation>
    <scope>IDENTIFICATION</scope>
</reference>
<dbReference type="AlphaFoldDB" id="A0A1I7WRX2"/>
<proteinExistence type="predicted"/>
<protein>
    <submittedName>
        <fullName evidence="2">Uncharacterized protein</fullName>
    </submittedName>
</protein>